<dbReference type="Proteomes" id="UP000521872">
    <property type="component" value="Unassembled WGS sequence"/>
</dbReference>
<dbReference type="InterPro" id="IPR000073">
    <property type="entry name" value="AB_hydrolase_1"/>
</dbReference>
<dbReference type="EMBL" id="JAACJL010000031">
    <property type="protein sequence ID" value="KAF4616937.1"/>
    <property type="molecule type" value="Genomic_DNA"/>
</dbReference>
<evidence type="ECO:0000313" key="3">
    <source>
        <dbReference type="Proteomes" id="UP000521872"/>
    </source>
</evidence>
<protein>
    <recommendedName>
        <fullName evidence="1">AB hydrolase-1 domain-containing protein</fullName>
    </recommendedName>
</protein>
<evidence type="ECO:0000313" key="2">
    <source>
        <dbReference type="EMBL" id="KAF4616937.1"/>
    </source>
</evidence>
<dbReference type="GO" id="GO:0004806">
    <property type="term" value="F:triacylglycerol lipase activity"/>
    <property type="evidence" value="ECO:0007669"/>
    <property type="project" value="TreeGrafter"/>
</dbReference>
<dbReference type="Pfam" id="PF00561">
    <property type="entry name" value="Abhydrolase_1"/>
    <property type="match status" value="1"/>
</dbReference>
<reference evidence="2 3" key="1">
    <citation type="submission" date="2019-12" db="EMBL/GenBank/DDBJ databases">
        <authorList>
            <person name="Floudas D."/>
            <person name="Bentzer J."/>
            <person name="Ahren D."/>
            <person name="Johansson T."/>
            <person name="Persson P."/>
            <person name="Tunlid A."/>
        </authorList>
    </citation>
    <scope>NUCLEOTIDE SEQUENCE [LARGE SCALE GENOMIC DNA]</scope>
    <source>
        <strain evidence="2 3">CBS 102.39</strain>
    </source>
</reference>
<gene>
    <name evidence="2" type="ORF">D9613_008709</name>
</gene>
<sequence>MPYVKISPPTGPLNVFYSISTPLHHDADAIIPGIPTILFIHPVYMPQQIFEAQFSDRHLRQCNLVAYDMRSHGETEGKIGDAKYLPAEDAFHFMEAIGLPACHLFGLSIGCCVALELAARHPDRVLSLTLCSPLSPVESEDVATGRMEVHEEWSNGTLLPGRLIEQVADIVEHVATIEFAIENDAIVGVKQLAFNNEMDDLTSAITESSIAQGQHHWLGTPERSREAYRCVIQWPLERKALTNEELARIKVPTAIIHCDEDYVYPIENAQALATMLEEAGVPVALFEAPGPHYGCVAGAEVVNSVLLDVVSSCYDSSIFSNVSVKAETVGDVLRTPFQERLAKFDYIPQSDPFEIHASDLSDSGLDTELRKVSA</sequence>
<dbReference type="Gene3D" id="3.40.50.1820">
    <property type="entry name" value="alpha/beta hydrolase"/>
    <property type="match status" value="1"/>
</dbReference>
<dbReference type="PANTHER" id="PTHR43433">
    <property type="entry name" value="HYDROLASE, ALPHA/BETA FOLD FAMILY PROTEIN"/>
    <property type="match status" value="1"/>
</dbReference>
<feature type="domain" description="AB hydrolase-1" evidence="1">
    <location>
        <begin position="58"/>
        <end position="272"/>
    </location>
</feature>
<proteinExistence type="predicted"/>
<comment type="caution">
    <text evidence="2">The sequence shown here is derived from an EMBL/GenBank/DDBJ whole genome shotgun (WGS) entry which is preliminary data.</text>
</comment>
<dbReference type="InterPro" id="IPR050471">
    <property type="entry name" value="AB_hydrolase"/>
</dbReference>
<dbReference type="PANTHER" id="PTHR43433:SF5">
    <property type="entry name" value="AB HYDROLASE-1 DOMAIN-CONTAINING PROTEIN"/>
    <property type="match status" value="1"/>
</dbReference>
<accession>A0A8H4QT88</accession>
<organism evidence="2 3">
    <name type="scientific">Agrocybe pediades</name>
    <dbReference type="NCBI Taxonomy" id="84607"/>
    <lineage>
        <taxon>Eukaryota</taxon>
        <taxon>Fungi</taxon>
        <taxon>Dikarya</taxon>
        <taxon>Basidiomycota</taxon>
        <taxon>Agaricomycotina</taxon>
        <taxon>Agaricomycetes</taxon>
        <taxon>Agaricomycetidae</taxon>
        <taxon>Agaricales</taxon>
        <taxon>Agaricineae</taxon>
        <taxon>Strophariaceae</taxon>
        <taxon>Agrocybe</taxon>
    </lineage>
</organism>
<evidence type="ECO:0000259" key="1">
    <source>
        <dbReference type="Pfam" id="PF00561"/>
    </source>
</evidence>
<dbReference type="SUPFAM" id="SSF53474">
    <property type="entry name" value="alpha/beta-Hydrolases"/>
    <property type="match status" value="1"/>
</dbReference>
<keyword evidence="3" id="KW-1185">Reference proteome</keyword>
<dbReference type="AlphaFoldDB" id="A0A8H4QT88"/>
<dbReference type="InterPro" id="IPR029058">
    <property type="entry name" value="AB_hydrolase_fold"/>
</dbReference>
<name>A0A8H4QT88_9AGAR</name>
<dbReference type="GO" id="GO:0046503">
    <property type="term" value="P:glycerolipid catabolic process"/>
    <property type="evidence" value="ECO:0007669"/>
    <property type="project" value="TreeGrafter"/>
</dbReference>